<evidence type="ECO:0000313" key="2">
    <source>
        <dbReference type="EMBL" id="WAR26860.1"/>
    </source>
</evidence>
<feature type="compositionally biased region" description="Low complexity" evidence="1">
    <location>
        <begin position="104"/>
        <end position="119"/>
    </location>
</feature>
<reference evidence="2" key="1">
    <citation type="submission" date="2022-11" db="EMBL/GenBank/DDBJ databases">
        <title>Centuries of genome instability and evolution in soft-shell clam transmissible cancer (bioRxiv).</title>
        <authorList>
            <person name="Hart S.F.M."/>
            <person name="Yonemitsu M.A."/>
            <person name="Giersch R.M."/>
            <person name="Beal B.F."/>
            <person name="Arriagada G."/>
            <person name="Davis B.W."/>
            <person name="Ostrander E.A."/>
            <person name="Goff S.P."/>
            <person name="Metzger M.J."/>
        </authorList>
    </citation>
    <scope>NUCLEOTIDE SEQUENCE</scope>
    <source>
        <strain evidence="2">MELC-2E11</strain>
        <tissue evidence="2">Siphon/mantle</tissue>
    </source>
</reference>
<dbReference type="EMBL" id="CP111025">
    <property type="protein sequence ID" value="WAR26860.1"/>
    <property type="molecule type" value="Genomic_DNA"/>
</dbReference>
<protein>
    <submittedName>
        <fullName evidence="2">Uncharacterized protein</fullName>
    </submittedName>
</protein>
<evidence type="ECO:0000256" key="1">
    <source>
        <dbReference type="SAM" id="MobiDB-lite"/>
    </source>
</evidence>
<gene>
    <name evidence="2" type="ORF">MAR_012564</name>
</gene>
<proteinExistence type="predicted"/>
<name>A0ABY7FXD2_MYAAR</name>
<evidence type="ECO:0000313" key="3">
    <source>
        <dbReference type="Proteomes" id="UP001164746"/>
    </source>
</evidence>
<accession>A0ABY7FXD2</accession>
<dbReference type="Proteomes" id="UP001164746">
    <property type="component" value="Chromosome 14"/>
</dbReference>
<feature type="region of interest" description="Disordered" evidence="1">
    <location>
        <begin position="104"/>
        <end position="127"/>
    </location>
</feature>
<keyword evidence="3" id="KW-1185">Reference proteome</keyword>
<sequence>MLNLVTLRAEGHTCSVVQINSTSDQFTLAVGPDPITHAIRSDQFTLAVGPDPITLAIGPDPIILAIWSDQFTLAIWSDQFTPAIWSDQFTLAIGPDTFTLAIGSDQSSSQSGQTNSLSQAGQTHSPSKSGQICIYIHRGGVMLSVRGGLVLPYLVVRAVSPAFGRTSTAGSLSVYGASESGAAWIRAARPVTGSSICQRNPELFPICFHMFTIGVV</sequence>
<organism evidence="2 3">
    <name type="scientific">Mya arenaria</name>
    <name type="common">Soft-shell clam</name>
    <dbReference type="NCBI Taxonomy" id="6604"/>
    <lineage>
        <taxon>Eukaryota</taxon>
        <taxon>Metazoa</taxon>
        <taxon>Spiralia</taxon>
        <taxon>Lophotrochozoa</taxon>
        <taxon>Mollusca</taxon>
        <taxon>Bivalvia</taxon>
        <taxon>Autobranchia</taxon>
        <taxon>Heteroconchia</taxon>
        <taxon>Euheterodonta</taxon>
        <taxon>Imparidentia</taxon>
        <taxon>Neoheterodontei</taxon>
        <taxon>Myida</taxon>
        <taxon>Myoidea</taxon>
        <taxon>Myidae</taxon>
        <taxon>Mya</taxon>
    </lineage>
</organism>